<name>N1PH12_DOTSN</name>
<dbReference type="HOGENOM" id="CLU_2722207_0_0_1"/>
<protein>
    <submittedName>
        <fullName evidence="1">Uncharacterized protein</fullName>
    </submittedName>
</protein>
<reference evidence="2" key="1">
    <citation type="journal article" date="2012" name="PLoS Genet.">
        <title>The genomes of the fungal plant pathogens Cladosporium fulvum and Dothistroma septosporum reveal adaptation to different hosts and lifestyles but also signatures of common ancestry.</title>
        <authorList>
            <person name="de Wit P.J.G.M."/>
            <person name="van der Burgt A."/>
            <person name="Oekmen B."/>
            <person name="Stergiopoulos I."/>
            <person name="Abd-Elsalam K.A."/>
            <person name="Aerts A.L."/>
            <person name="Bahkali A.H."/>
            <person name="Beenen H.G."/>
            <person name="Chettri P."/>
            <person name="Cox M.P."/>
            <person name="Datema E."/>
            <person name="de Vries R.P."/>
            <person name="Dhillon B."/>
            <person name="Ganley A.R."/>
            <person name="Griffiths S.A."/>
            <person name="Guo Y."/>
            <person name="Hamelin R.C."/>
            <person name="Henrissat B."/>
            <person name="Kabir M.S."/>
            <person name="Jashni M.K."/>
            <person name="Kema G."/>
            <person name="Klaubauf S."/>
            <person name="Lapidus A."/>
            <person name="Levasseur A."/>
            <person name="Lindquist E."/>
            <person name="Mehrabi R."/>
            <person name="Ohm R.A."/>
            <person name="Owen T.J."/>
            <person name="Salamov A."/>
            <person name="Schwelm A."/>
            <person name="Schijlen E."/>
            <person name="Sun H."/>
            <person name="van den Burg H.A."/>
            <person name="van Ham R.C.H.J."/>
            <person name="Zhang S."/>
            <person name="Goodwin S.B."/>
            <person name="Grigoriev I.V."/>
            <person name="Collemare J."/>
            <person name="Bradshaw R.E."/>
        </authorList>
    </citation>
    <scope>NUCLEOTIDE SEQUENCE [LARGE SCALE GENOMIC DNA]</scope>
    <source>
        <strain evidence="2">NZE10 / CBS 128990</strain>
    </source>
</reference>
<evidence type="ECO:0000313" key="2">
    <source>
        <dbReference type="Proteomes" id="UP000016933"/>
    </source>
</evidence>
<evidence type="ECO:0000313" key="1">
    <source>
        <dbReference type="EMBL" id="EME41424.1"/>
    </source>
</evidence>
<reference evidence="1 2" key="2">
    <citation type="journal article" date="2012" name="PLoS Pathog.">
        <title>Diverse lifestyles and strategies of plant pathogenesis encoded in the genomes of eighteen Dothideomycetes fungi.</title>
        <authorList>
            <person name="Ohm R.A."/>
            <person name="Feau N."/>
            <person name="Henrissat B."/>
            <person name="Schoch C.L."/>
            <person name="Horwitz B.A."/>
            <person name="Barry K.W."/>
            <person name="Condon B.J."/>
            <person name="Copeland A.C."/>
            <person name="Dhillon B."/>
            <person name="Glaser F."/>
            <person name="Hesse C.N."/>
            <person name="Kosti I."/>
            <person name="LaButti K."/>
            <person name="Lindquist E.A."/>
            <person name="Lucas S."/>
            <person name="Salamov A.A."/>
            <person name="Bradshaw R.E."/>
            <person name="Ciuffetti L."/>
            <person name="Hamelin R.C."/>
            <person name="Kema G.H.J."/>
            <person name="Lawrence C."/>
            <person name="Scott J.A."/>
            <person name="Spatafora J.W."/>
            <person name="Turgeon B.G."/>
            <person name="de Wit P.J.G.M."/>
            <person name="Zhong S."/>
            <person name="Goodwin S.B."/>
            <person name="Grigoriev I.V."/>
        </authorList>
    </citation>
    <scope>NUCLEOTIDE SEQUENCE [LARGE SCALE GENOMIC DNA]</scope>
    <source>
        <strain evidence="2">NZE10 / CBS 128990</strain>
    </source>
</reference>
<keyword evidence="2" id="KW-1185">Reference proteome</keyword>
<dbReference type="EMBL" id="KB446542">
    <property type="protein sequence ID" value="EME41424.1"/>
    <property type="molecule type" value="Genomic_DNA"/>
</dbReference>
<proteinExistence type="predicted"/>
<gene>
    <name evidence="1" type="ORF">DOTSEDRAFT_73742</name>
</gene>
<accession>N1PH12</accession>
<organism evidence="1 2">
    <name type="scientific">Dothistroma septosporum (strain NZE10 / CBS 128990)</name>
    <name type="common">Red band needle blight fungus</name>
    <name type="synonym">Mycosphaerella pini</name>
    <dbReference type="NCBI Taxonomy" id="675120"/>
    <lineage>
        <taxon>Eukaryota</taxon>
        <taxon>Fungi</taxon>
        <taxon>Dikarya</taxon>
        <taxon>Ascomycota</taxon>
        <taxon>Pezizomycotina</taxon>
        <taxon>Dothideomycetes</taxon>
        <taxon>Dothideomycetidae</taxon>
        <taxon>Mycosphaerellales</taxon>
        <taxon>Mycosphaerellaceae</taxon>
        <taxon>Dothistroma</taxon>
    </lineage>
</organism>
<sequence>MLERPWYASARYKAQDSGGRLGDLGRYWNNPFVVRKSRLIWCNPLVPSRDHIINGALGASVPAQVACWGREI</sequence>
<dbReference type="AlphaFoldDB" id="N1PH12"/>
<dbReference type="Proteomes" id="UP000016933">
    <property type="component" value="Unassembled WGS sequence"/>
</dbReference>